<name>A0AAU8H2X5_9BACT</name>
<organism evidence="1">
    <name type="scientific">Thermodesulfovibrio obliviosus</name>
    <dbReference type="NCBI Taxonomy" id="3118332"/>
    <lineage>
        <taxon>Bacteria</taxon>
        <taxon>Pseudomonadati</taxon>
        <taxon>Nitrospirota</taxon>
        <taxon>Thermodesulfovibrionia</taxon>
        <taxon>Thermodesulfovibrionales</taxon>
        <taxon>Thermodesulfovibrionaceae</taxon>
        <taxon>Thermodesulfovibrio</taxon>
    </lineage>
</organism>
<dbReference type="AlphaFoldDB" id="A0AAU8H2X5"/>
<dbReference type="KEGG" id="tob:V4D31_06505"/>
<protein>
    <submittedName>
        <fullName evidence="1">Uncharacterized protein</fullName>
    </submittedName>
</protein>
<dbReference type="RefSeq" id="WP_353685648.1">
    <property type="nucleotide sequence ID" value="NZ_CP144374.1"/>
</dbReference>
<gene>
    <name evidence="1" type="ORF">V4D31_06505</name>
</gene>
<dbReference type="EMBL" id="CP144374">
    <property type="protein sequence ID" value="XCH47992.1"/>
    <property type="molecule type" value="Genomic_DNA"/>
</dbReference>
<evidence type="ECO:0000313" key="1">
    <source>
        <dbReference type="EMBL" id="XCH47992.1"/>
    </source>
</evidence>
<reference evidence="1" key="1">
    <citation type="submission" date="2024-01" db="EMBL/GenBank/DDBJ databases">
        <title>The first autotrophic representatives of the genus Thermodesulfovibrio.</title>
        <authorList>
            <person name="Maltseva A.I."/>
            <person name="Elcheninov A.G."/>
            <person name="Kublanov I.V."/>
            <person name="Lebedinsky A.V."/>
            <person name="Frolov E.N."/>
        </authorList>
    </citation>
    <scope>NUCLEOTIDE SEQUENCE</scope>
    <source>
        <strain evidence="1">3462-1</strain>
    </source>
</reference>
<accession>A0AAU8H2X5</accession>
<sequence>MPEIVIKLSQANPLLHFVNISRMLCYGKIYVQKDIYDIDILKEGLIQFFMESG</sequence>
<proteinExistence type="predicted"/>